<gene>
    <name evidence="2" type="ORF">OH76DRAFT_193403</name>
</gene>
<evidence type="ECO:0000313" key="3">
    <source>
        <dbReference type="Proteomes" id="UP000256964"/>
    </source>
</evidence>
<dbReference type="EMBL" id="KZ857507">
    <property type="protein sequence ID" value="RDX41610.1"/>
    <property type="molecule type" value="Genomic_DNA"/>
</dbReference>
<feature type="region of interest" description="Disordered" evidence="1">
    <location>
        <begin position="153"/>
        <end position="185"/>
    </location>
</feature>
<keyword evidence="3" id="KW-1185">Reference proteome</keyword>
<dbReference type="AlphaFoldDB" id="A0A371CMU7"/>
<accession>A0A371CMU7</accession>
<sequence>MSAVEYETESDKDGLPVHDERGGLGYTQQASIDRIIDDHPPVPRIDRDVCPEPFGLRPSECPIVYWGFPYKKGYLERYAVRHSLSTREYPALRDVAGPGRQTIQFGEGGMVEGDVPPSAFEALTQDAALADMERKSGLTLSWACPVSRNYLPAHGSSARQPQHSTRPNGAQGSWAGRQGAEGRHE</sequence>
<evidence type="ECO:0000313" key="2">
    <source>
        <dbReference type="EMBL" id="RDX41610.1"/>
    </source>
</evidence>
<protein>
    <submittedName>
        <fullName evidence="2">Uncharacterized protein</fullName>
    </submittedName>
</protein>
<dbReference type="Proteomes" id="UP000256964">
    <property type="component" value="Unassembled WGS sequence"/>
</dbReference>
<feature type="region of interest" description="Disordered" evidence="1">
    <location>
        <begin position="1"/>
        <end position="32"/>
    </location>
</feature>
<feature type="compositionally biased region" description="Basic and acidic residues" evidence="1">
    <location>
        <begin position="9"/>
        <end position="22"/>
    </location>
</feature>
<reference evidence="2 3" key="1">
    <citation type="journal article" date="2018" name="Biotechnol. Biofuels">
        <title>Integrative visual omics of the white-rot fungus Polyporus brumalis exposes the biotechnological potential of its oxidative enzymes for delignifying raw plant biomass.</title>
        <authorList>
            <person name="Miyauchi S."/>
            <person name="Rancon A."/>
            <person name="Drula E."/>
            <person name="Hage H."/>
            <person name="Chaduli D."/>
            <person name="Favel A."/>
            <person name="Grisel S."/>
            <person name="Henrissat B."/>
            <person name="Herpoel-Gimbert I."/>
            <person name="Ruiz-Duenas F.J."/>
            <person name="Chevret D."/>
            <person name="Hainaut M."/>
            <person name="Lin J."/>
            <person name="Wang M."/>
            <person name="Pangilinan J."/>
            <person name="Lipzen A."/>
            <person name="Lesage-Meessen L."/>
            <person name="Navarro D."/>
            <person name="Riley R."/>
            <person name="Grigoriev I.V."/>
            <person name="Zhou S."/>
            <person name="Raouche S."/>
            <person name="Rosso M.N."/>
        </authorList>
    </citation>
    <scope>NUCLEOTIDE SEQUENCE [LARGE SCALE GENOMIC DNA]</scope>
    <source>
        <strain evidence="2 3">BRFM 1820</strain>
    </source>
</reference>
<evidence type="ECO:0000256" key="1">
    <source>
        <dbReference type="SAM" id="MobiDB-lite"/>
    </source>
</evidence>
<proteinExistence type="predicted"/>
<name>A0A371CMU7_9APHY</name>
<feature type="compositionally biased region" description="Polar residues" evidence="1">
    <location>
        <begin position="157"/>
        <end position="171"/>
    </location>
</feature>
<organism evidence="2 3">
    <name type="scientific">Lentinus brumalis</name>
    <dbReference type="NCBI Taxonomy" id="2498619"/>
    <lineage>
        <taxon>Eukaryota</taxon>
        <taxon>Fungi</taxon>
        <taxon>Dikarya</taxon>
        <taxon>Basidiomycota</taxon>
        <taxon>Agaricomycotina</taxon>
        <taxon>Agaricomycetes</taxon>
        <taxon>Polyporales</taxon>
        <taxon>Polyporaceae</taxon>
        <taxon>Lentinus</taxon>
    </lineage>
</organism>